<organism evidence="1 2">
    <name type="scientific">Orchesella dallaii</name>
    <dbReference type="NCBI Taxonomy" id="48710"/>
    <lineage>
        <taxon>Eukaryota</taxon>
        <taxon>Metazoa</taxon>
        <taxon>Ecdysozoa</taxon>
        <taxon>Arthropoda</taxon>
        <taxon>Hexapoda</taxon>
        <taxon>Collembola</taxon>
        <taxon>Entomobryomorpha</taxon>
        <taxon>Entomobryoidea</taxon>
        <taxon>Orchesellidae</taxon>
        <taxon>Orchesellinae</taxon>
        <taxon>Orchesella</taxon>
    </lineage>
</organism>
<dbReference type="EMBL" id="CAXLJM020000122">
    <property type="protein sequence ID" value="CAL8138286.1"/>
    <property type="molecule type" value="Genomic_DNA"/>
</dbReference>
<proteinExistence type="predicted"/>
<keyword evidence="2" id="KW-1185">Reference proteome</keyword>
<protein>
    <submittedName>
        <fullName evidence="1">Uncharacterized protein</fullName>
    </submittedName>
</protein>
<name>A0ABP1RXF9_9HEXA</name>
<evidence type="ECO:0000313" key="2">
    <source>
        <dbReference type="Proteomes" id="UP001642540"/>
    </source>
</evidence>
<comment type="caution">
    <text evidence="1">The sequence shown here is derived from an EMBL/GenBank/DDBJ whole genome shotgun (WGS) entry which is preliminary data.</text>
</comment>
<dbReference type="Proteomes" id="UP001642540">
    <property type="component" value="Unassembled WGS sequence"/>
</dbReference>
<evidence type="ECO:0000313" key="1">
    <source>
        <dbReference type="EMBL" id="CAL8138286.1"/>
    </source>
</evidence>
<reference evidence="1 2" key="1">
    <citation type="submission" date="2024-08" db="EMBL/GenBank/DDBJ databases">
        <authorList>
            <person name="Cucini C."/>
            <person name="Frati F."/>
        </authorList>
    </citation>
    <scope>NUCLEOTIDE SEQUENCE [LARGE SCALE GENOMIC DNA]</scope>
</reference>
<dbReference type="SUPFAM" id="SSF50814">
    <property type="entry name" value="Lipocalins"/>
    <property type="match status" value="1"/>
</dbReference>
<accession>A0ABP1RXF9</accession>
<gene>
    <name evidence="1" type="ORF">ODALV1_LOCUS27300</name>
</gene>
<dbReference type="Gene3D" id="2.40.128.20">
    <property type="match status" value="1"/>
</dbReference>
<dbReference type="InterPro" id="IPR012674">
    <property type="entry name" value="Calycin"/>
</dbReference>
<sequence>MEDDILINPFDVQEEGCPIVGERSELNLTMVGLRQYCISLLKLFIIYHLLRLELHFKLDGEWRMPYASLNWIADIGMALYNRSVSMSLITAICPRIILSHRNVSSQTNVTWTLLWKCPKLHGEFELGCWPQSNLTVSKYICWNNKENRDLYMMVSATDHDQFIVLVRCSPGEPGKPSEGMSWAILSRQIPLNLDVADALLSLLVGYGFDVNEFQTQLAYDDCPAVV</sequence>